<feature type="non-terminal residue" evidence="11">
    <location>
        <position position="1"/>
    </location>
</feature>
<reference evidence="11 12" key="1">
    <citation type="journal article" date="2018" name="Gigascience">
        <title>Genomes of trombidid mites reveal novel predicted allergens and laterally-transferred genes associated with secondary metabolism.</title>
        <authorList>
            <person name="Dong X."/>
            <person name="Chaisiri K."/>
            <person name="Xia D."/>
            <person name="Armstrong S.D."/>
            <person name="Fang Y."/>
            <person name="Donnelly M.J."/>
            <person name="Kadowaki T."/>
            <person name="McGarry J.W."/>
            <person name="Darby A.C."/>
            <person name="Makepeace B.L."/>
        </authorList>
    </citation>
    <scope>NUCLEOTIDE SEQUENCE [LARGE SCALE GENOMIC DNA]</scope>
    <source>
        <strain evidence="11">UoL-UT</strain>
    </source>
</reference>
<dbReference type="PANTHER" id="PTHR24346">
    <property type="entry name" value="MAP/MICROTUBULE AFFINITY-REGULATING KINASE"/>
    <property type="match status" value="1"/>
</dbReference>
<dbReference type="VEuPathDB" id="VectorBase:LDEU009761"/>
<feature type="domain" description="UBA" evidence="10">
    <location>
        <begin position="136"/>
        <end position="175"/>
    </location>
</feature>
<proteinExistence type="predicted"/>
<dbReference type="GO" id="GO:0050321">
    <property type="term" value="F:tau-protein kinase activity"/>
    <property type="evidence" value="ECO:0007669"/>
    <property type="project" value="TreeGrafter"/>
</dbReference>
<keyword evidence="5 11" id="KW-0418">Kinase</keyword>
<dbReference type="SMART" id="SM00165">
    <property type="entry name" value="UBA"/>
    <property type="match status" value="1"/>
</dbReference>
<dbReference type="OrthoDB" id="504170at2759"/>
<dbReference type="GO" id="GO:0005524">
    <property type="term" value="F:ATP binding"/>
    <property type="evidence" value="ECO:0007669"/>
    <property type="project" value="UniProtKB-KW"/>
</dbReference>
<dbReference type="AlphaFoldDB" id="A0A443S431"/>
<evidence type="ECO:0000256" key="2">
    <source>
        <dbReference type="ARBA" id="ARBA00022527"/>
    </source>
</evidence>
<dbReference type="Pfam" id="PF00069">
    <property type="entry name" value="Pkinase"/>
    <property type="match status" value="1"/>
</dbReference>
<dbReference type="EMBL" id="NCKV01009264">
    <property type="protein sequence ID" value="RWS22279.1"/>
    <property type="molecule type" value="Genomic_DNA"/>
</dbReference>
<dbReference type="SMART" id="SM00220">
    <property type="entry name" value="S_TKc"/>
    <property type="match status" value="1"/>
</dbReference>
<dbReference type="PROSITE" id="PS50030">
    <property type="entry name" value="UBA"/>
    <property type="match status" value="1"/>
</dbReference>
<dbReference type="SUPFAM" id="SSF56112">
    <property type="entry name" value="Protein kinase-like (PK-like)"/>
    <property type="match status" value="1"/>
</dbReference>
<dbReference type="PANTHER" id="PTHR24346:SF56">
    <property type="entry name" value="SERINE_THREONINE-PROTEIN KINASE MARK2"/>
    <property type="match status" value="1"/>
</dbReference>
<dbReference type="Pfam" id="PF00627">
    <property type="entry name" value="UBA"/>
    <property type="match status" value="1"/>
</dbReference>
<keyword evidence="6" id="KW-0067">ATP-binding</keyword>
<dbReference type="GO" id="GO:0035556">
    <property type="term" value="P:intracellular signal transduction"/>
    <property type="evidence" value="ECO:0007669"/>
    <property type="project" value="TreeGrafter"/>
</dbReference>
<name>A0A443S431_9ACAR</name>
<keyword evidence="3" id="KW-0808">Transferase</keyword>
<dbReference type="CDD" id="cd14337">
    <property type="entry name" value="UBA_MARK_Par1"/>
    <property type="match status" value="1"/>
</dbReference>
<dbReference type="InterPro" id="IPR000719">
    <property type="entry name" value="Prot_kinase_dom"/>
</dbReference>
<evidence type="ECO:0000256" key="6">
    <source>
        <dbReference type="ARBA" id="ARBA00022840"/>
    </source>
</evidence>
<protein>
    <recommendedName>
        <fullName evidence="1">non-specific serine/threonine protein kinase</fullName>
        <ecNumber evidence="1">2.7.11.1</ecNumber>
    </recommendedName>
</protein>
<comment type="caution">
    <text evidence="11">The sequence shown here is derived from an EMBL/GenBank/DDBJ whole genome shotgun (WGS) entry which is preliminary data.</text>
</comment>
<evidence type="ECO:0000259" key="10">
    <source>
        <dbReference type="PROSITE" id="PS50030"/>
    </source>
</evidence>
<comment type="catalytic activity">
    <reaction evidence="8">
        <text>L-seryl-[protein] + ATP = O-phospho-L-seryl-[protein] + ADP + H(+)</text>
        <dbReference type="Rhea" id="RHEA:17989"/>
        <dbReference type="Rhea" id="RHEA-COMP:9863"/>
        <dbReference type="Rhea" id="RHEA-COMP:11604"/>
        <dbReference type="ChEBI" id="CHEBI:15378"/>
        <dbReference type="ChEBI" id="CHEBI:29999"/>
        <dbReference type="ChEBI" id="CHEBI:30616"/>
        <dbReference type="ChEBI" id="CHEBI:83421"/>
        <dbReference type="ChEBI" id="CHEBI:456216"/>
        <dbReference type="EC" id="2.7.11.1"/>
    </reaction>
</comment>
<dbReference type="Proteomes" id="UP000288716">
    <property type="component" value="Unassembled WGS sequence"/>
</dbReference>
<evidence type="ECO:0000313" key="12">
    <source>
        <dbReference type="Proteomes" id="UP000288716"/>
    </source>
</evidence>
<dbReference type="Gene3D" id="1.10.8.10">
    <property type="entry name" value="DNA helicase RuvA subunit, C-terminal domain"/>
    <property type="match status" value="1"/>
</dbReference>
<feature type="domain" description="Protein kinase" evidence="9">
    <location>
        <begin position="1"/>
        <end position="117"/>
    </location>
</feature>
<dbReference type="Gene3D" id="1.10.510.10">
    <property type="entry name" value="Transferase(Phosphotransferase) domain 1"/>
    <property type="match status" value="1"/>
</dbReference>
<accession>A0A443S431</accession>
<dbReference type="FunFam" id="1.10.8.10:FF:000005">
    <property type="entry name" value="Non-specific serine/threonine protein kinase"/>
    <property type="match status" value="1"/>
</dbReference>
<keyword evidence="4" id="KW-0547">Nucleotide-binding</keyword>
<dbReference type="GO" id="GO:0000226">
    <property type="term" value="P:microtubule cytoskeleton organization"/>
    <property type="evidence" value="ECO:0007669"/>
    <property type="project" value="TreeGrafter"/>
</dbReference>
<dbReference type="InterPro" id="IPR011009">
    <property type="entry name" value="Kinase-like_dom_sf"/>
</dbReference>
<dbReference type="STRING" id="299467.A0A443S431"/>
<evidence type="ECO:0000313" key="11">
    <source>
        <dbReference type="EMBL" id="RWS22279.1"/>
    </source>
</evidence>
<organism evidence="11 12">
    <name type="scientific">Leptotrombidium deliense</name>
    <dbReference type="NCBI Taxonomy" id="299467"/>
    <lineage>
        <taxon>Eukaryota</taxon>
        <taxon>Metazoa</taxon>
        <taxon>Ecdysozoa</taxon>
        <taxon>Arthropoda</taxon>
        <taxon>Chelicerata</taxon>
        <taxon>Arachnida</taxon>
        <taxon>Acari</taxon>
        <taxon>Acariformes</taxon>
        <taxon>Trombidiformes</taxon>
        <taxon>Prostigmata</taxon>
        <taxon>Anystina</taxon>
        <taxon>Parasitengona</taxon>
        <taxon>Trombiculoidea</taxon>
        <taxon>Trombiculidae</taxon>
        <taxon>Leptotrombidium</taxon>
    </lineage>
</organism>
<dbReference type="InterPro" id="IPR015940">
    <property type="entry name" value="UBA"/>
</dbReference>
<dbReference type="EC" id="2.7.11.1" evidence="1"/>
<dbReference type="PROSITE" id="PS50011">
    <property type="entry name" value="PROTEIN_KINASE_DOM"/>
    <property type="match status" value="1"/>
</dbReference>
<sequence length="210" mass="24513">NIKIVDFGFSNQFYFGRKLDTFCGSPPYAAPELFLGKEYNGPEVDVWSLGVVLYALVTGTLPFDGSNLKKLRDRVLKCKYKIPFYMSLDCENVIKKFLILNPSKRPSLRKIMKDKWINFGYEGDELKPYVESDFDFNDEKKIERLTEMGYERDEISDSLMNRKYDDLMANYLLMDNAEVNISHTLLITSTLLIIFCRMTSVVRCRVRFSH</sequence>
<evidence type="ECO:0000256" key="8">
    <source>
        <dbReference type="ARBA" id="ARBA00048679"/>
    </source>
</evidence>
<dbReference type="GO" id="GO:0005737">
    <property type="term" value="C:cytoplasm"/>
    <property type="evidence" value="ECO:0007669"/>
    <property type="project" value="TreeGrafter"/>
</dbReference>
<evidence type="ECO:0000256" key="3">
    <source>
        <dbReference type="ARBA" id="ARBA00022679"/>
    </source>
</evidence>
<evidence type="ECO:0000256" key="5">
    <source>
        <dbReference type="ARBA" id="ARBA00022777"/>
    </source>
</evidence>
<keyword evidence="12" id="KW-1185">Reference proteome</keyword>
<evidence type="ECO:0000256" key="1">
    <source>
        <dbReference type="ARBA" id="ARBA00012513"/>
    </source>
</evidence>
<keyword evidence="2" id="KW-0723">Serine/threonine-protein kinase</keyword>
<evidence type="ECO:0000259" key="9">
    <source>
        <dbReference type="PROSITE" id="PS50011"/>
    </source>
</evidence>
<evidence type="ECO:0000256" key="7">
    <source>
        <dbReference type="ARBA" id="ARBA00047899"/>
    </source>
</evidence>
<comment type="catalytic activity">
    <reaction evidence="7">
        <text>L-threonyl-[protein] + ATP = O-phospho-L-threonyl-[protein] + ADP + H(+)</text>
        <dbReference type="Rhea" id="RHEA:46608"/>
        <dbReference type="Rhea" id="RHEA-COMP:11060"/>
        <dbReference type="Rhea" id="RHEA-COMP:11605"/>
        <dbReference type="ChEBI" id="CHEBI:15378"/>
        <dbReference type="ChEBI" id="CHEBI:30013"/>
        <dbReference type="ChEBI" id="CHEBI:30616"/>
        <dbReference type="ChEBI" id="CHEBI:61977"/>
        <dbReference type="ChEBI" id="CHEBI:456216"/>
        <dbReference type="EC" id="2.7.11.1"/>
    </reaction>
</comment>
<gene>
    <name evidence="11" type="ORF">B4U80_05954</name>
</gene>
<evidence type="ECO:0000256" key="4">
    <source>
        <dbReference type="ARBA" id="ARBA00022741"/>
    </source>
</evidence>